<evidence type="ECO:0000313" key="12">
    <source>
        <dbReference type="Proteomes" id="UP000249645"/>
    </source>
</evidence>
<keyword evidence="5 8" id="KW-0521">NADP</keyword>
<dbReference type="Proteomes" id="UP000249645">
    <property type="component" value="Unassembled WGS sequence"/>
</dbReference>
<evidence type="ECO:0000256" key="8">
    <source>
        <dbReference type="PIRNR" id="PIRNR000194"/>
    </source>
</evidence>
<dbReference type="GO" id="GO:0005829">
    <property type="term" value="C:cytosol"/>
    <property type="evidence" value="ECO:0007669"/>
    <property type="project" value="TreeGrafter"/>
</dbReference>
<dbReference type="PANTHER" id="PTHR48069">
    <property type="entry name" value="DIHYDROFOLATE REDUCTASE"/>
    <property type="match status" value="1"/>
</dbReference>
<feature type="region of interest" description="Disordered" evidence="9">
    <location>
        <begin position="143"/>
        <end position="166"/>
    </location>
</feature>
<dbReference type="EC" id="1.5.1.3" evidence="3 8"/>
<dbReference type="InterPro" id="IPR001796">
    <property type="entry name" value="DHFR_dom"/>
</dbReference>
<comment type="similarity">
    <text evidence="2 8">Belongs to the dihydrofolate reductase family.</text>
</comment>
<evidence type="ECO:0000256" key="7">
    <source>
        <dbReference type="ARBA" id="ARBA00025067"/>
    </source>
</evidence>
<evidence type="ECO:0000256" key="3">
    <source>
        <dbReference type="ARBA" id="ARBA00012856"/>
    </source>
</evidence>
<feature type="domain" description="DHFR" evidence="10">
    <location>
        <begin position="2"/>
        <end position="165"/>
    </location>
</feature>
<dbReference type="AlphaFoldDB" id="A0A2W5F5Q1"/>
<dbReference type="PRINTS" id="PR00070">
    <property type="entry name" value="DHFR"/>
</dbReference>
<proteinExistence type="inferred from homology"/>
<name>A0A2W5F5Q1_9SPHI</name>
<comment type="function">
    <text evidence="7 8">Key enzyme in folate metabolism. Catalyzes an essential reaction for de novo glycine and purine synthesis, and for DNA precursor synthesis.</text>
</comment>
<organism evidence="11 12">
    <name type="scientific">Pseudopedobacter saltans</name>
    <dbReference type="NCBI Taxonomy" id="151895"/>
    <lineage>
        <taxon>Bacteria</taxon>
        <taxon>Pseudomonadati</taxon>
        <taxon>Bacteroidota</taxon>
        <taxon>Sphingobacteriia</taxon>
        <taxon>Sphingobacteriales</taxon>
        <taxon>Sphingobacteriaceae</taxon>
        <taxon>Pseudopedobacter</taxon>
    </lineage>
</organism>
<evidence type="ECO:0000256" key="9">
    <source>
        <dbReference type="SAM" id="MobiDB-lite"/>
    </source>
</evidence>
<keyword evidence="11" id="KW-0418">Kinase</keyword>
<evidence type="ECO:0000256" key="4">
    <source>
        <dbReference type="ARBA" id="ARBA00022563"/>
    </source>
</evidence>
<dbReference type="PROSITE" id="PS51330">
    <property type="entry name" value="DHFR_2"/>
    <property type="match status" value="1"/>
</dbReference>
<dbReference type="PIRSF" id="PIRSF000194">
    <property type="entry name" value="DHFR"/>
    <property type="match status" value="1"/>
</dbReference>
<dbReference type="GO" id="GO:0016301">
    <property type="term" value="F:kinase activity"/>
    <property type="evidence" value="ECO:0007669"/>
    <property type="project" value="UniProtKB-KW"/>
</dbReference>
<comment type="pathway">
    <text evidence="1 8">Cofactor biosynthesis; tetrahydrofolate biosynthesis; 5,6,7,8-tetrahydrofolate from 7,8-dihydrofolate: step 1/1.</text>
</comment>
<dbReference type="SUPFAM" id="SSF53597">
    <property type="entry name" value="Dihydrofolate reductase-like"/>
    <property type="match status" value="1"/>
</dbReference>
<comment type="caution">
    <text evidence="11">The sequence shown here is derived from an EMBL/GenBank/DDBJ whole genome shotgun (WGS) entry which is preliminary data.</text>
</comment>
<evidence type="ECO:0000256" key="2">
    <source>
        <dbReference type="ARBA" id="ARBA00009539"/>
    </source>
</evidence>
<evidence type="ECO:0000256" key="6">
    <source>
        <dbReference type="ARBA" id="ARBA00023002"/>
    </source>
</evidence>
<dbReference type="EMBL" id="QFOI01000123">
    <property type="protein sequence ID" value="PZP49187.1"/>
    <property type="molecule type" value="Genomic_DNA"/>
</dbReference>
<dbReference type="GO" id="GO:0006730">
    <property type="term" value="P:one-carbon metabolic process"/>
    <property type="evidence" value="ECO:0007669"/>
    <property type="project" value="UniProtKB-KW"/>
</dbReference>
<accession>A0A2W5F5Q1</accession>
<dbReference type="Gene3D" id="3.40.430.10">
    <property type="entry name" value="Dihydrofolate Reductase, subunit A"/>
    <property type="match status" value="1"/>
</dbReference>
<keyword evidence="11" id="KW-0808">Transferase</keyword>
<evidence type="ECO:0000313" key="11">
    <source>
        <dbReference type="EMBL" id="PZP49187.1"/>
    </source>
</evidence>
<dbReference type="GO" id="GO:0046655">
    <property type="term" value="P:folic acid metabolic process"/>
    <property type="evidence" value="ECO:0007669"/>
    <property type="project" value="TreeGrafter"/>
</dbReference>
<sequence>MQIVLIAAVSENNVIAKDGEMPWNLPSDLKYFKNQTWGLPVLMGRKTLDSFGHGKPLPGRLNIVISHNPDYKPDGVVVVPTFNDAQFIAKEKDYNVIMVIGGGQIYAQTIDKADKLLVTRVHKTIENGDTFFPEIDPKKWKLTSNEDFPADDKNSDPYSFQVWEKK</sequence>
<dbReference type="CDD" id="cd00209">
    <property type="entry name" value="DHFR"/>
    <property type="match status" value="1"/>
</dbReference>
<keyword evidence="4 8" id="KW-0554">One-carbon metabolism</keyword>
<evidence type="ECO:0000256" key="5">
    <source>
        <dbReference type="ARBA" id="ARBA00022857"/>
    </source>
</evidence>
<evidence type="ECO:0000259" key="10">
    <source>
        <dbReference type="PROSITE" id="PS51330"/>
    </source>
</evidence>
<dbReference type="GO" id="GO:0070401">
    <property type="term" value="F:NADP+ binding"/>
    <property type="evidence" value="ECO:0007669"/>
    <property type="project" value="UniProtKB-ARBA"/>
</dbReference>
<dbReference type="Pfam" id="PF00186">
    <property type="entry name" value="DHFR_1"/>
    <property type="match status" value="1"/>
</dbReference>
<dbReference type="UniPathway" id="UPA00077">
    <property type="reaction ID" value="UER00158"/>
</dbReference>
<reference evidence="11 12" key="1">
    <citation type="submission" date="2017-11" db="EMBL/GenBank/DDBJ databases">
        <title>Infants hospitalized years apart are colonized by the same room-sourced microbial strains.</title>
        <authorList>
            <person name="Brooks B."/>
            <person name="Olm M.R."/>
            <person name="Firek B.A."/>
            <person name="Baker R."/>
            <person name="Thomas B.C."/>
            <person name="Morowitz M.J."/>
            <person name="Banfield J.F."/>
        </authorList>
    </citation>
    <scope>NUCLEOTIDE SEQUENCE [LARGE SCALE GENOMIC DNA]</scope>
    <source>
        <strain evidence="11">S2_009_000_R2_76</strain>
    </source>
</reference>
<comment type="catalytic activity">
    <reaction evidence="8">
        <text>(6S)-5,6,7,8-tetrahydrofolate + NADP(+) = 7,8-dihydrofolate + NADPH + H(+)</text>
        <dbReference type="Rhea" id="RHEA:15009"/>
        <dbReference type="ChEBI" id="CHEBI:15378"/>
        <dbReference type="ChEBI" id="CHEBI:57451"/>
        <dbReference type="ChEBI" id="CHEBI:57453"/>
        <dbReference type="ChEBI" id="CHEBI:57783"/>
        <dbReference type="ChEBI" id="CHEBI:58349"/>
        <dbReference type="EC" id="1.5.1.3"/>
    </reaction>
</comment>
<protein>
    <recommendedName>
        <fullName evidence="3 8">Dihydrofolate reductase</fullName>
        <ecNumber evidence="3 8">1.5.1.3</ecNumber>
    </recommendedName>
</protein>
<dbReference type="GO" id="GO:0046654">
    <property type="term" value="P:tetrahydrofolate biosynthetic process"/>
    <property type="evidence" value="ECO:0007669"/>
    <property type="project" value="UniProtKB-UniPathway"/>
</dbReference>
<keyword evidence="6 8" id="KW-0560">Oxidoreductase</keyword>
<dbReference type="PANTHER" id="PTHR48069:SF3">
    <property type="entry name" value="DIHYDROFOLATE REDUCTASE"/>
    <property type="match status" value="1"/>
</dbReference>
<dbReference type="GO" id="GO:0046452">
    <property type="term" value="P:dihydrofolate metabolic process"/>
    <property type="evidence" value="ECO:0007669"/>
    <property type="project" value="TreeGrafter"/>
</dbReference>
<evidence type="ECO:0000256" key="1">
    <source>
        <dbReference type="ARBA" id="ARBA00004903"/>
    </source>
</evidence>
<dbReference type="InterPro" id="IPR012259">
    <property type="entry name" value="DHFR"/>
</dbReference>
<dbReference type="FunFam" id="3.40.430.10:FF:000001">
    <property type="entry name" value="Dihydrofolate reductase"/>
    <property type="match status" value="1"/>
</dbReference>
<dbReference type="InterPro" id="IPR024072">
    <property type="entry name" value="DHFR-like_dom_sf"/>
</dbReference>
<dbReference type="GO" id="GO:0004146">
    <property type="term" value="F:dihydrofolate reductase activity"/>
    <property type="evidence" value="ECO:0007669"/>
    <property type="project" value="UniProtKB-EC"/>
</dbReference>
<gene>
    <name evidence="11" type="ORF">DI598_08455</name>
</gene>